<evidence type="ECO:0000256" key="8">
    <source>
        <dbReference type="ARBA" id="ARBA00023125"/>
    </source>
</evidence>
<evidence type="ECO:0000256" key="15">
    <source>
        <dbReference type="SAM" id="MobiDB-lite"/>
    </source>
</evidence>
<evidence type="ECO:0000256" key="13">
    <source>
        <dbReference type="ARBA" id="ARBA00048988"/>
    </source>
</evidence>
<dbReference type="SUPFAM" id="SSF52540">
    <property type="entry name" value="P-loop containing nucleoside triphosphate hydrolases"/>
    <property type="match status" value="1"/>
</dbReference>
<feature type="domain" description="UvrD-like helicase ATP-binding" evidence="16">
    <location>
        <begin position="4"/>
        <end position="412"/>
    </location>
</feature>
<dbReference type="InterPro" id="IPR011335">
    <property type="entry name" value="Restrct_endonuc-II-like"/>
</dbReference>
<protein>
    <recommendedName>
        <fullName evidence="12">DNA 3'-5' helicase</fullName>
        <ecNumber evidence="12">5.6.2.4</ecNumber>
    </recommendedName>
</protein>
<evidence type="ECO:0000256" key="1">
    <source>
        <dbReference type="ARBA" id="ARBA00022722"/>
    </source>
</evidence>
<evidence type="ECO:0000256" key="11">
    <source>
        <dbReference type="ARBA" id="ARBA00034617"/>
    </source>
</evidence>
<evidence type="ECO:0000256" key="3">
    <source>
        <dbReference type="ARBA" id="ARBA00022763"/>
    </source>
</evidence>
<evidence type="ECO:0000256" key="2">
    <source>
        <dbReference type="ARBA" id="ARBA00022741"/>
    </source>
</evidence>
<proteinExistence type="predicted"/>
<dbReference type="GO" id="GO:0005829">
    <property type="term" value="C:cytosol"/>
    <property type="evidence" value="ECO:0007669"/>
    <property type="project" value="TreeGrafter"/>
</dbReference>
<comment type="catalytic activity">
    <reaction evidence="11">
        <text>Couples ATP hydrolysis with the unwinding of duplex DNA by translocating in the 3'-5' direction.</text>
        <dbReference type="EC" id="5.6.2.4"/>
    </reaction>
</comment>
<dbReference type="Pfam" id="PF13361">
    <property type="entry name" value="UvrD_C"/>
    <property type="match status" value="2"/>
</dbReference>
<dbReference type="GO" id="GO:0043138">
    <property type="term" value="F:3'-5' DNA helicase activity"/>
    <property type="evidence" value="ECO:0007669"/>
    <property type="project" value="UniProtKB-EC"/>
</dbReference>
<evidence type="ECO:0000256" key="9">
    <source>
        <dbReference type="ARBA" id="ARBA00023204"/>
    </source>
</evidence>
<evidence type="ECO:0000256" key="6">
    <source>
        <dbReference type="ARBA" id="ARBA00022839"/>
    </source>
</evidence>
<dbReference type="KEGG" id="ddt:AAY81_00170"/>
<dbReference type="GO" id="GO:0005524">
    <property type="term" value="F:ATP binding"/>
    <property type="evidence" value="ECO:0007669"/>
    <property type="project" value="UniProtKB-UniRule"/>
</dbReference>
<evidence type="ECO:0000313" key="18">
    <source>
        <dbReference type="EMBL" id="SEO43102.1"/>
    </source>
</evidence>
<dbReference type="GO" id="GO:0000725">
    <property type="term" value="P:recombinational repair"/>
    <property type="evidence" value="ECO:0007669"/>
    <property type="project" value="TreeGrafter"/>
</dbReference>
<dbReference type="CDD" id="cd17932">
    <property type="entry name" value="DEXQc_UvrD"/>
    <property type="match status" value="1"/>
</dbReference>
<feature type="binding site" evidence="14">
    <location>
        <begin position="25"/>
        <end position="32"/>
    </location>
    <ligand>
        <name>ATP</name>
        <dbReference type="ChEBI" id="CHEBI:30616"/>
    </ligand>
</feature>
<evidence type="ECO:0000256" key="4">
    <source>
        <dbReference type="ARBA" id="ARBA00022801"/>
    </source>
</evidence>
<organism evidence="18 19">
    <name type="scientific">Denitrobacterium detoxificans</name>
    <dbReference type="NCBI Taxonomy" id="79604"/>
    <lineage>
        <taxon>Bacteria</taxon>
        <taxon>Bacillati</taxon>
        <taxon>Actinomycetota</taxon>
        <taxon>Coriobacteriia</taxon>
        <taxon>Eggerthellales</taxon>
        <taxon>Eggerthellaceae</taxon>
        <taxon>Denitrobacterium</taxon>
    </lineage>
</organism>
<name>A0A172RW56_9ACTN</name>
<dbReference type="Gene3D" id="3.40.50.300">
    <property type="entry name" value="P-loop containing nucleotide triphosphate hydrolases"/>
    <property type="match status" value="3"/>
</dbReference>
<dbReference type="InterPro" id="IPR014016">
    <property type="entry name" value="UvrD-like_ATP-bd"/>
</dbReference>
<dbReference type="Proteomes" id="UP000182975">
    <property type="component" value="Unassembled WGS sequence"/>
</dbReference>
<feature type="region of interest" description="Disordered" evidence="15">
    <location>
        <begin position="921"/>
        <end position="954"/>
    </location>
</feature>
<evidence type="ECO:0000256" key="10">
    <source>
        <dbReference type="ARBA" id="ARBA00023235"/>
    </source>
</evidence>
<dbReference type="GO" id="GO:0004527">
    <property type="term" value="F:exonuclease activity"/>
    <property type="evidence" value="ECO:0007669"/>
    <property type="project" value="UniProtKB-KW"/>
</dbReference>
<dbReference type="InterPro" id="IPR011604">
    <property type="entry name" value="PDDEXK-like_dom_sf"/>
</dbReference>
<sequence length="1132" mass="124167">MDMTGYKPGQYNAITYLEGPLLICAGAGSGKTFTLTQRVAWSLLPGSGKDGKPFLDSIDQALIITYTNKAAGEIKDRVRQVLRKEGMVEEALKVDAAWISTIHSMCGRILREHALELGIDPAFKLVMGDEQARALEQAIETVLVRIREEGDTRFDALINEADIDNVRSMVGRVLNTAASQTKGLQAFDLGPKATDAGKLARELLGLCEDLQVAGTDKNKETAEKLADDLRDMLQSGEVSSSALADILDGVNKRGLGGKKATDLKDCIAECAGICKAEAQVPHMEALMLLATEVDEAYHDRLAAQAYIDTGDLIRTTLRAFREHPNIAKEYTERFRLIMVDEFQDTSQLQIDMIEQIAGPAKTHLCTVGDSQQSIYRFQGADVEVYLRHKQDMLGLSPVAAHREELGHNFRSHGDVLAFVRAVCGRKGYFTEDFLDLEAATEGRPWRGEGPRIEVMLTEYPSKGGKDFATQKEAELIAQRFRSLADAGHSPGEMVILMGATSAAGVYAQAVRDQGMECVITGGSKFFEGEHVRTCQRLLKVLANPHDTESLFVVLSSDVLPVSSTDLLYLATYKTEPQGTYIRQNLSKGLLYDDRAPMAQSPLMEHAGTVLRHAWDKLGVVEPGKLFLETVVESGWLSRLEAKGAEGRAQAADILKFARMVSDKASENGYDMARCAQAMSDAAQLGGEKPGALSTEESKAVRIMTVHSSKGLEFPIVAVVDCYETRDRGEKPAVLADEGTVFAAFSTSGIKSDEEDDFSIHDARNQLEHASAIKRINAEREYEEKKRLFYVAATRASAGLIVCMKHAITKEGTYKQVLGDILAGLCPGQPDFPASSCTLEYGGSEPLAFTRNRVYDPDKEETEEDTIESKEGAVEEPAPEQEEREETLVIPHFSFPPQPRTVAVSMHDDFFSYSSIAPEGSHGVVHAHEEEPAGEPAEPIEPTSSDQPASDADKATSFGSALHMACEWLALQESIPSEADITETLERFAAAWGVFDVERLRKAFTRWLRSDIKERSFAYAHHDPEVPFSAAIGERILEGEIDLLCYDDAASSALIVDYKTGGSQAETSAALHDKHLLQAQCYAYAALQAGFAQVEAHFVRVEQEDAARSGQPQEVVYSFEKSDFEELRAIIEQ</sequence>
<evidence type="ECO:0000256" key="12">
    <source>
        <dbReference type="ARBA" id="ARBA00034808"/>
    </source>
</evidence>
<dbReference type="SUPFAM" id="SSF52980">
    <property type="entry name" value="Restriction endonuclease-like"/>
    <property type="match status" value="1"/>
</dbReference>
<keyword evidence="8" id="KW-0238">DNA-binding</keyword>
<dbReference type="Gene3D" id="1.10.486.10">
    <property type="entry name" value="PCRA, domain 4"/>
    <property type="match status" value="1"/>
</dbReference>
<dbReference type="STRING" id="79604.AAY81_00170"/>
<comment type="catalytic activity">
    <reaction evidence="13">
        <text>ATP + H2O = ADP + phosphate + H(+)</text>
        <dbReference type="Rhea" id="RHEA:13065"/>
        <dbReference type="ChEBI" id="CHEBI:15377"/>
        <dbReference type="ChEBI" id="CHEBI:15378"/>
        <dbReference type="ChEBI" id="CHEBI:30616"/>
        <dbReference type="ChEBI" id="CHEBI:43474"/>
        <dbReference type="ChEBI" id="CHEBI:456216"/>
        <dbReference type="EC" id="5.6.2.4"/>
    </reaction>
</comment>
<keyword evidence="5 14" id="KW-0347">Helicase</keyword>
<evidence type="ECO:0000259" key="17">
    <source>
        <dbReference type="PROSITE" id="PS51217"/>
    </source>
</evidence>
<dbReference type="Pfam" id="PF12705">
    <property type="entry name" value="PDDEXK_1"/>
    <property type="match status" value="1"/>
</dbReference>
<dbReference type="AlphaFoldDB" id="A0A172RW56"/>
<dbReference type="PANTHER" id="PTHR11070">
    <property type="entry name" value="UVRD / RECB / PCRA DNA HELICASE FAMILY MEMBER"/>
    <property type="match status" value="1"/>
</dbReference>
<evidence type="ECO:0000259" key="16">
    <source>
        <dbReference type="PROSITE" id="PS51198"/>
    </source>
</evidence>
<keyword evidence="10" id="KW-0413">Isomerase</keyword>
<dbReference type="InterPro" id="IPR000212">
    <property type="entry name" value="DNA_helicase_UvrD/REP"/>
</dbReference>
<dbReference type="EMBL" id="FOEC01000001">
    <property type="protein sequence ID" value="SEO43102.1"/>
    <property type="molecule type" value="Genomic_DNA"/>
</dbReference>
<dbReference type="InterPro" id="IPR038726">
    <property type="entry name" value="PDDEXK_AddAB-type"/>
</dbReference>
<dbReference type="Gene3D" id="3.90.320.10">
    <property type="match status" value="1"/>
</dbReference>
<reference evidence="19" key="1">
    <citation type="submission" date="2016-10" db="EMBL/GenBank/DDBJ databases">
        <authorList>
            <person name="Varghese N."/>
        </authorList>
    </citation>
    <scope>NUCLEOTIDE SEQUENCE [LARGE SCALE GENOMIC DNA]</scope>
    <source>
        <strain evidence="19">DSM 21843</strain>
    </source>
</reference>
<dbReference type="PROSITE" id="PS51198">
    <property type="entry name" value="UVRD_HELICASE_ATP_BIND"/>
    <property type="match status" value="1"/>
</dbReference>
<dbReference type="OrthoDB" id="9810135at2"/>
<evidence type="ECO:0000256" key="5">
    <source>
        <dbReference type="ARBA" id="ARBA00022806"/>
    </source>
</evidence>
<feature type="region of interest" description="Disordered" evidence="15">
    <location>
        <begin position="848"/>
        <end position="893"/>
    </location>
</feature>
<dbReference type="PATRIC" id="fig|79604.3.peg.34"/>
<evidence type="ECO:0000256" key="7">
    <source>
        <dbReference type="ARBA" id="ARBA00022840"/>
    </source>
</evidence>
<dbReference type="InterPro" id="IPR027417">
    <property type="entry name" value="P-loop_NTPase"/>
</dbReference>
<accession>A0A172RW56</accession>
<dbReference type="Pfam" id="PF00580">
    <property type="entry name" value="UvrD-helicase"/>
    <property type="match status" value="1"/>
</dbReference>
<feature type="domain" description="UvrD-like helicase C-terminal" evidence="17">
    <location>
        <begin position="434"/>
        <end position="710"/>
    </location>
</feature>
<dbReference type="EC" id="5.6.2.4" evidence="12"/>
<keyword evidence="19" id="KW-1185">Reference proteome</keyword>
<keyword evidence="7 14" id="KW-0067">ATP-binding</keyword>
<dbReference type="PANTHER" id="PTHR11070:SF67">
    <property type="entry name" value="DNA 3'-5' HELICASE"/>
    <property type="match status" value="1"/>
</dbReference>
<keyword evidence="2 14" id="KW-0547">Nucleotide-binding</keyword>
<dbReference type="PROSITE" id="PS51217">
    <property type="entry name" value="UVRD_HELICASE_CTER"/>
    <property type="match status" value="1"/>
</dbReference>
<dbReference type="GO" id="GO:0003677">
    <property type="term" value="F:DNA binding"/>
    <property type="evidence" value="ECO:0007669"/>
    <property type="project" value="UniProtKB-KW"/>
</dbReference>
<keyword evidence="9" id="KW-0234">DNA repair</keyword>
<keyword evidence="6 18" id="KW-0269">Exonuclease</keyword>
<evidence type="ECO:0000313" key="19">
    <source>
        <dbReference type="Proteomes" id="UP000182975"/>
    </source>
</evidence>
<keyword evidence="3" id="KW-0227">DNA damage</keyword>
<keyword evidence="4 14" id="KW-0378">Hydrolase</keyword>
<dbReference type="InterPro" id="IPR014017">
    <property type="entry name" value="DNA_helicase_UvrD-like_C"/>
</dbReference>
<evidence type="ECO:0000256" key="14">
    <source>
        <dbReference type="PROSITE-ProRule" id="PRU00560"/>
    </source>
</evidence>
<keyword evidence="1" id="KW-0540">Nuclease</keyword>
<gene>
    <name evidence="18" type="ORF">SAMN02910314_00229</name>
</gene>